<evidence type="ECO:0000256" key="7">
    <source>
        <dbReference type="ARBA" id="ARBA00049120"/>
    </source>
</evidence>
<keyword evidence="3" id="KW-0808">Transferase</keyword>
<evidence type="ECO:0000313" key="16">
    <source>
        <dbReference type="Proteomes" id="UP000588083"/>
    </source>
</evidence>
<comment type="catalytic activity">
    <reaction evidence="7">
        <text>a 2'-deoxycytidine in DNA + S-adenosyl-L-methionine = an N(4)-methyl-2'-deoxycytidine in DNA + S-adenosyl-L-homocysteine + H(+)</text>
        <dbReference type="Rhea" id="RHEA:16857"/>
        <dbReference type="Rhea" id="RHEA-COMP:11369"/>
        <dbReference type="Rhea" id="RHEA-COMP:13674"/>
        <dbReference type="ChEBI" id="CHEBI:15378"/>
        <dbReference type="ChEBI" id="CHEBI:57856"/>
        <dbReference type="ChEBI" id="CHEBI:59789"/>
        <dbReference type="ChEBI" id="CHEBI:85452"/>
        <dbReference type="ChEBI" id="CHEBI:137933"/>
        <dbReference type="EC" id="2.1.1.113"/>
    </reaction>
</comment>
<evidence type="ECO:0000256" key="1">
    <source>
        <dbReference type="ARBA" id="ARBA00010203"/>
    </source>
</evidence>
<dbReference type="GO" id="GO:0009307">
    <property type="term" value="P:DNA restriction-modification system"/>
    <property type="evidence" value="ECO:0007669"/>
    <property type="project" value="UniProtKB-KW"/>
</dbReference>
<dbReference type="EMBL" id="BLRZ01000034">
    <property type="protein sequence ID" value="GFP29977.1"/>
    <property type="molecule type" value="Genomic_DNA"/>
</dbReference>
<feature type="region of interest" description="Disordered" evidence="9">
    <location>
        <begin position="247"/>
        <end position="274"/>
    </location>
</feature>
<gene>
    <name evidence="11" type="ORF">HKBW3S09_00731</name>
    <name evidence="12" type="ORF">HKBW3S34_00897</name>
    <name evidence="13" type="ORF">HKBW3S47_01824</name>
</gene>
<accession>A0A6V8QED5</accession>
<dbReference type="EMBL" id="BLSD01000147">
    <property type="protein sequence ID" value="GFP40126.1"/>
    <property type="molecule type" value="Genomic_DNA"/>
</dbReference>
<evidence type="ECO:0000313" key="13">
    <source>
        <dbReference type="EMBL" id="GFP40126.1"/>
    </source>
</evidence>
<dbReference type="Gene3D" id="3.40.50.150">
    <property type="entry name" value="Vaccinia Virus protein VP39"/>
    <property type="match status" value="1"/>
</dbReference>
<evidence type="ECO:0000256" key="3">
    <source>
        <dbReference type="ARBA" id="ARBA00022679"/>
    </source>
</evidence>
<dbReference type="EC" id="2.1.1.-" evidence="8"/>
<evidence type="ECO:0000313" key="11">
    <source>
        <dbReference type="EMBL" id="GFP23264.1"/>
    </source>
</evidence>
<evidence type="ECO:0000313" key="15">
    <source>
        <dbReference type="Proteomes" id="UP000585609"/>
    </source>
</evidence>
<organism evidence="12 16">
    <name type="scientific">Candidatus Hakubella thermalkaliphila</name>
    <dbReference type="NCBI Taxonomy" id="2754717"/>
    <lineage>
        <taxon>Bacteria</taxon>
        <taxon>Bacillati</taxon>
        <taxon>Actinomycetota</taxon>
        <taxon>Actinomycetota incertae sedis</taxon>
        <taxon>Candidatus Hakubellales</taxon>
        <taxon>Candidatus Hakubellaceae</taxon>
        <taxon>Candidatus Hakubella</taxon>
    </lineage>
</organism>
<dbReference type="Pfam" id="PF01555">
    <property type="entry name" value="N6_N4_Mtase"/>
    <property type="match status" value="1"/>
</dbReference>
<dbReference type="PROSITE" id="PS00093">
    <property type="entry name" value="N4_MTASE"/>
    <property type="match status" value="1"/>
</dbReference>
<evidence type="ECO:0000256" key="9">
    <source>
        <dbReference type="SAM" id="MobiDB-lite"/>
    </source>
</evidence>
<dbReference type="Proteomes" id="UP000569018">
    <property type="component" value="Unassembled WGS sequence"/>
</dbReference>
<protein>
    <recommendedName>
        <fullName evidence="8">Methyltransferase</fullName>
        <ecNumber evidence="8">2.1.1.-</ecNumber>
    </recommendedName>
</protein>
<dbReference type="GO" id="GO:0003677">
    <property type="term" value="F:DNA binding"/>
    <property type="evidence" value="ECO:0007669"/>
    <property type="project" value="UniProtKB-KW"/>
</dbReference>
<feature type="domain" description="DNA methylase N-4/N-6" evidence="10">
    <location>
        <begin position="22"/>
        <end position="239"/>
    </location>
</feature>
<evidence type="ECO:0000256" key="6">
    <source>
        <dbReference type="ARBA" id="ARBA00023125"/>
    </source>
</evidence>
<comment type="similarity">
    <text evidence="1">Belongs to the N(4)/N(6)-methyltransferase family. N(4) subfamily.</text>
</comment>
<dbReference type="GO" id="GO:0008170">
    <property type="term" value="F:N-methyltransferase activity"/>
    <property type="evidence" value="ECO:0007669"/>
    <property type="project" value="InterPro"/>
</dbReference>
<dbReference type="InterPro" id="IPR002941">
    <property type="entry name" value="DNA_methylase_N4/N6"/>
</dbReference>
<evidence type="ECO:0000256" key="4">
    <source>
        <dbReference type="ARBA" id="ARBA00022691"/>
    </source>
</evidence>
<evidence type="ECO:0000256" key="2">
    <source>
        <dbReference type="ARBA" id="ARBA00022603"/>
    </source>
</evidence>
<dbReference type="InterPro" id="IPR001091">
    <property type="entry name" value="RM_Methyltransferase"/>
</dbReference>
<dbReference type="GO" id="GO:0032259">
    <property type="term" value="P:methylation"/>
    <property type="evidence" value="ECO:0007669"/>
    <property type="project" value="UniProtKB-KW"/>
</dbReference>
<keyword evidence="2" id="KW-0489">Methyltransferase</keyword>
<reference evidence="14 15" key="1">
    <citation type="journal article" date="2020" name="Front. Microbiol.">
        <title>Single-cell genomics of novel Actinobacteria with the Wood-Ljungdahl pathway discovered in a serpentinizing system.</title>
        <authorList>
            <person name="Merino N."/>
            <person name="Kawai M."/>
            <person name="Boyd E.S."/>
            <person name="Colman D.R."/>
            <person name="McGlynn S.E."/>
            <person name="Nealson K.H."/>
            <person name="Kurokawa K."/>
            <person name="Hongoh Y."/>
        </authorList>
    </citation>
    <scope>NUCLEOTIDE SEQUENCE [LARGE SCALE GENOMIC DNA]</scope>
    <source>
        <strain evidence="11 15">S09_30</strain>
        <strain evidence="12 16">S34</strain>
        <strain evidence="13 14">S47</strain>
    </source>
</reference>
<keyword evidence="5" id="KW-0680">Restriction system</keyword>
<dbReference type="PANTHER" id="PTHR13370:SF3">
    <property type="entry name" value="TRNA (GUANINE(10)-N2)-METHYLTRANSFERASE HOMOLOG"/>
    <property type="match status" value="1"/>
</dbReference>
<keyword evidence="16" id="KW-1185">Reference proteome</keyword>
<dbReference type="PRINTS" id="PR00508">
    <property type="entry name" value="S21N4MTFRASE"/>
</dbReference>
<comment type="caution">
    <text evidence="12">The sequence shown here is derived from an EMBL/GenBank/DDBJ whole genome shotgun (WGS) entry which is preliminary data.</text>
</comment>
<dbReference type="AlphaFoldDB" id="A0A6V8QED5"/>
<evidence type="ECO:0000313" key="14">
    <source>
        <dbReference type="Proteomes" id="UP000569018"/>
    </source>
</evidence>
<dbReference type="InterPro" id="IPR017985">
    <property type="entry name" value="MeTrfase_CN4_CS"/>
</dbReference>
<proteinExistence type="inferred from homology"/>
<evidence type="ECO:0000256" key="5">
    <source>
        <dbReference type="ARBA" id="ARBA00022747"/>
    </source>
</evidence>
<evidence type="ECO:0000256" key="8">
    <source>
        <dbReference type="RuleBase" id="RU362026"/>
    </source>
</evidence>
<dbReference type="Proteomes" id="UP000588083">
    <property type="component" value="Unassembled WGS sequence"/>
</dbReference>
<dbReference type="GO" id="GO:0005737">
    <property type="term" value="C:cytoplasm"/>
    <property type="evidence" value="ECO:0007669"/>
    <property type="project" value="TreeGrafter"/>
</dbReference>
<dbReference type="GO" id="GO:0015667">
    <property type="term" value="F:site-specific DNA-methyltransferase (cytosine-N4-specific) activity"/>
    <property type="evidence" value="ECO:0007669"/>
    <property type="project" value="UniProtKB-EC"/>
</dbReference>
<dbReference type="EMBL" id="BLRW01000077">
    <property type="protein sequence ID" value="GFP23264.1"/>
    <property type="molecule type" value="Genomic_DNA"/>
</dbReference>
<keyword evidence="4" id="KW-0949">S-adenosyl-L-methionine</keyword>
<keyword evidence="6" id="KW-0238">DNA-binding</keyword>
<dbReference type="PANTHER" id="PTHR13370">
    <property type="entry name" value="RNA METHYLASE-RELATED"/>
    <property type="match status" value="1"/>
</dbReference>
<evidence type="ECO:0000259" key="10">
    <source>
        <dbReference type="Pfam" id="PF01555"/>
    </source>
</evidence>
<evidence type="ECO:0000313" key="12">
    <source>
        <dbReference type="EMBL" id="GFP29977.1"/>
    </source>
</evidence>
<dbReference type="Proteomes" id="UP000585609">
    <property type="component" value="Unassembled WGS sequence"/>
</dbReference>
<sequence>METNVIHCAHSTNMSMVDDGSVTVIVTSPPYNVGKNYGCHNDLVNLNSYLKFLGKVWTECKRVLRPGGRICINIAGVNRKPYLPLHSHIALQLVDLGFLRRGEIIWDKGASVGTSTAWGSWRSPANPTLHDVHEYILVFSKDALGLKGNGRPSDITTGEFTEFTRSIWRFRTVSGKNVGHPAPFPEELPYRLIRLYSFAGDVVLDPFVGSGTTCVVVDRLNRRWIGIDIDPQYVKLAKERIRQSRKVSPFVSSKKPKTGRPPSARRSLLPVAGY</sequence>
<dbReference type="InterPro" id="IPR029063">
    <property type="entry name" value="SAM-dependent_MTases_sf"/>
</dbReference>
<name>A0A6V8QED5_9ACTN</name>
<dbReference type="SUPFAM" id="SSF53335">
    <property type="entry name" value="S-adenosyl-L-methionine-dependent methyltransferases"/>
    <property type="match status" value="1"/>
</dbReference>